<dbReference type="Pfam" id="PF08818">
    <property type="entry name" value="DUF1801"/>
    <property type="match status" value="1"/>
</dbReference>
<protein>
    <recommendedName>
        <fullName evidence="1">YdhG-like domain-containing protein</fullName>
    </recommendedName>
</protein>
<reference evidence="2 3" key="1">
    <citation type="journal article" date="2015" name="Int. J. Syst. Evol. Microbiol.">
        <title>Exiguobacterium enclense sp. nov., isolated from sediment.</title>
        <authorList>
            <person name="Dastager S.G."/>
            <person name="Mawlankar R."/>
            <person name="Sonalkar V.V."/>
            <person name="Thorat M.N."/>
            <person name="Mual P."/>
            <person name="Verma A."/>
            <person name="Krishnamurthi S."/>
            <person name="Tang S.K."/>
            <person name="Li W.J."/>
        </authorList>
    </citation>
    <scope>NUCLEOTIDE SEQUENCE [LARGE SCALE GENOMIC DNA]</scope>
    <source>
        <strain evidence="2 3">NIO-1109</strain>
    </source>
</reference>
<sequence>MSDTPKTGPTEQSVDAFLAQVEPPLRQADGITLRQFFEDVTGYEAVIWGSSLIGFGAYHYRYASGHEGDSFYVGFSPRKTNLVLYLALGEDDVSERLLATLGTYRRGKSCLYVKRLTDIDLNVLREMIEHSIRTLKDMYPS</sequence>
<dbReference type="InterPro" id="IPR014922">
    <property type="entry name" value="YdhG-like"/>
</dbReference>
<dbReference type="Proteomes" id="UP000053797">
    <property type="component" value="Unassembled WGS sequence"/>
</dbReference>
<name>A0A0V8GDE1_9BACL</name>
<dbReference type="SUPFAM" id="SSF159888">
    <property type="entry name" value="YdhG-like"/>
    <property type="match status" value="1"/>
</dbReference>
<comment type="caution">
    <text evidence="2">The sequence shown here is derived from an EMBL/GenBank/DDBJ whole genome shotgun (WGS) entry which is preliminary data.</text>
</comment>
<evidence type="ECO:0000313" key="2">
    <source>
        <dbReference type="EMBL" id="KSU48320.1"/>
    </source>
</evidence>
<proteinExistence type="predicted"/>
<accession>A0A0V8GDE1</accession>
<dbReference type="EMBL" id="LNQL01000004">
    <property type="protein sequence ID" value="KSU48320.1"/>
    <property type="molecule type" value="Genomic_DNA"/>
</dbReference>
<dbReference type="OrthoDB" id="5951444at2"/>
<evidence type="ECO:0000313" key="3">
    <source>
        <dbReference type="Proteomes" id="UP000053797"/>
    </source>
</evidence>
<gene>
    <name evidence="2" type="ORF">AS033_11895</name>
</gene>
<organism evidence="2 3">
    <name type="scientific">Exiguobacterium indicum</name>
    <dbReference type="NCBI Taxonomy" id="296995"/>
    <lineage>
        <taxon>Bacteria</taxon>
        <taxon>Bacillati</taxon>
        <taxon>Bacillota</taxon>
        <taxon>Bacilli</taxon>
        <taxon>Bacillales</taxon>
        <taxon>Bacillales Family XII. Incertae Sedis</taxon>
        <taxon>Exiguobacterium</taxon>
    </lineage>
</organism>
<evidence type="ECO:0000259" key="1">
    <source>
        <dbReference type="Pfam" id="PF08818"/>
    </source>
</evidence>
<feature type="domain" description="YdhG-like" evidence="1">
    <location>
        <begin position="26"/>
        <end position="132"/>
    </location>
</feature>
<dbReference type="AlphaFoldDB" id="A0A0V8GDE1"/>
<dbReference type="RefSeq" id="WP_023469804.1">
    <property type="nucleotide sequence ID" value="NZ_FMYN01000004.1"/>
</dbReference>